<feature type="region of interest" description="Disordered" evidence="1">
    <location>
        <begin position="1"/>
        <end position="102"/>
    </location>
</feature>
<evidence type="ECO:0000313" key="2">
    <source>
        <dbReference type="EMBL" id="CDW27836.1"/>
    </source>
</evidence>
<dbReference type="EMBL" id="HACA01010475">
    <property type="protein sequence ID" value="CDW27836.1"/>
    <property type="molecule type" value="Transcribed_RNA"/>
</dbReference>
<feature type="compositionally biased region" description="Polar residues" evidence="1">
    <location>
        <begin position="148"/>
        <end position="169"/>
    </location>
</feature>
<dbReference type="OrthoDB" id="3214149at2759"/>
<reference evidence="2" key="1">
    <citation type="submission" date="2014-05" db="EMBL/GenBank/DDBJ databases">
        <authorList>
            <person name="Chronopoulou M."/>
        </authorList>
    </citation>
    <scope>NUCLEOTIDE SEQUENCE</scope>
    <source>
        <tissue evidence="2">Whole organism</tissue>
    </source>
</reference>
<organism evidence="2">
    <name type="scientific">Lepeophtheirus salmonis</name>
    <name type="common">Salmon louse</name>
    <name type="synonym">Caligus salmonis</name>
    <dbReference type="NCBI Taxonomy" id="72036"/>
    <lineage>
        <taxon>Eukaryota</taxon>
        <taxon>Metazoa</taxon>
        <taxon>Ecdysozoa</taxon>
        <taxon>Arthropoda</taxon>
        <taxon>Crustacea</taxon>
        <taxon>Multicrustacea</taxon>
        <taxon>Hexanauplia</taxon>
        <taxon>Copepoda</taxon>
        <taxon>Siphonostomatoida</taxon>
        <taxon>Caligidae</taxon>
        <taxon>Lepeophtheirus</taxon>
    </lineage>
</organism>
<evidence type="ECO:0000256" key="1">
    <source>
        <dbReference type="SAM" id="MobiDB-lite"/>
    </source>
</evidence>
<feature type="compositionally biased region" description="Pro residues" evidence="1">
    <location>
        <begin position="124"/>
        <end position="142"/>
    </location>
</feature>
<name>A0A0K2TR13_LEPSM</name>
<feature type="region of interest" description="Disordered" evidence="1">
    <location>
        <begin position="116"/>
        <end position="218"/>
    </location>
</feature>
<gene>
    <name evidence="2" type="primary">Zic4</name>
</gene>
<feature type="compositionally biased region" description="Basic residues" evidence="1">
    <location>
        <begin position="173"/>
        <end position="187"/>
    </location>
</feature>
<dbReference type="AlphaFoldDB" id="A0A0K2TR13"/>
<protein>
    <submittedName>
        <fullName evidence="2">Zic family member 4 [Ictidomys tridecemlineatus]</fullName>
    </submittedName>
</protein>
<sequence length="218" mass="23645">MKVHGTDCEYDTDESEETSASPVSSSGHRSPTNTTIKNNGISNPPVSSPSLPHPPLHSQPPLMDWYTSSTGGGAPLPQTHSLHHPLQPHGYQPGYQQNMHLSHSGNNQILLPQSQQGHHLNEPPHQPGSLPTPPLSDHPPSPLLMGMTQLSSQSPYYPPGTTSPNTTSDPGLHHPHYHPSYHHHYHHPGASLSHHPSHHHHSHHTHSIGGLIGSAQSY</sequence>
<feature type="compositionally biased region" description="Polar residues" evidence="1">
    <location>
        <begin position="27"/>
        <end position="41"/>
    </location>
</feature>
<accession>A0A0K2TR13</accession>
<feature type="compositionally biased region" description="Basic residues" evidence="1">
    <location>
        <begin position="195"/>
        <end position="206"/>
    </location>
</feature>
<feature type="compositionally biased region" description="Acidic residues" evidence="1">
    <location>
        <begin position="8"/>
        <end position="17"/>
    </location>
</feature>
<proteinExistence type="predicted"/>